<dbReference type="PANTHER" id="PTHR48207">
    <property type="entry name" value="SUCCINATE--HYDROXYMETHYLGLUTARATE COA-TRANSFERASE"/>
    <property type="match status" value="1"/>
</dbReference>
<proteinExistence type="predicted"/>
<keyword evidence="1 2" id="KW-0808">Transferase</keyword>
<dbReference type="Gene3D" id="3.30.1540.10">
    <property type="entry name" value="formyl-coa transferase, domain 3"/>
    <property type="match status" value="1"/>
</dbReference>
<name>A0A323UNB6_RHOPL</name>
<dbReference type="OrthoDB" id="9806585at2"/>
<accession>A0A323UNB6</accession>
<dbReference type="GO" id="GO:0008410">
    <property type="term" value="F:CoA-transferase activity"/>
    <property type="evidence" value="ECO:0007669"/>
    <property type="project" value="TreeGrafter"/>
</dbReference>
<sequence>MGPLAGTTIVDMTSVLMGPYATQLLGDYGADVIKIESPDGDVTRQIGPARHPGMGPVFLNANRNKRGICLDLKHDAGRAAALRLIARADVLVYNVRPQAMARLRLGYDDVAPLNPRLIYAGLFGFGQDGPYAAKPAYDDLIQGATALPALNARVGDGTPRYVPNALVDRIVGLTAVGAICASLVHRDRTGKGQRLDIPMFETMASFVMGDHMGGLTYEPPLDRGGYARHLSPDRRPYQTADGYICAMVYNDKQWISFLTAVGRDDLLADDRYTSFARRAVNIDVVYAELARIFLTRNTEEWVMLLDAADVPAMQMHDLESILHDPHLVATDFFPVVAHPSEGPIRDMKVSATWSATKVERQRFAPRLGEHGTEVLREAGYGDAEIAALAECGALKLMQES</sequence>
<dbReference type="InterPro" id="IPR023606">
    <property type="entry name" value="CoA-Trfase_III_dom_1_sf"/>
</dbReference>
<dbReference type="AlphaFoldDB" id="A0A323UNB6"/>
<evidence type="ECO:0000313" key="2">
    <source>
        <dbReference type="EMBL" id="PZA14004.1"/>
    </source>
</evidence>
<dbReference type="InterPro" id="IPR050483">
    <property type="entry name" value="CoA-transferase_III_domain"/>
</dbReference>
<comment type="caution">
    <text evidence="2">The sequence shown here is derived from an EMBL/GenBank/DDBJ whole genome shotgun (WGS) entry which is preliminary data.</text>
</comment>
<dbReference type="Gene3D" id="3.40.50.10540">
    <property type="entry name" value="Crotonobetainyl-coa:carnitine coa-transferase, domain 1"/>
    <property type="match status" value="1"/>
</dbReference>
<dbReference type="InterPro" id="IPR044855">
    <property type="entry name" value="CoA-Trfase_III_dom3_sf"/>
</dbReference>
<dbReference type="EMBL" id="QKQS01000001">
    <property type="protein sequence ID" value="PZA14004.1"/>
    <property type="molecule type" value="Genomic_DNA"/>
</dbReference>
<dbReference type="InterPro" id="IPR003673">
    <property type="entry name" value="CoA-Trfase_fam_III"/>
</dbReference>
<reference evidence="2 3" key="1">
    <citation type="submission" date="2018-06" db="EMBL/GenBank/DDBJ databases">
        <title>Draft Whole-Genome Sequence of the purple photosynthetic bacterium Rhodospeudomonas palustris XCP.</title>
        <authorList>
            <person name="Rayyan A."/>
            <person name="Meyer T.E."/>
            <person name="Kyndt J.A."/>
        </authorList>
    </citation>
    <scope>NUCLEOTIDE SEQUENCE [LARGE SCALE GENOMIC DNA]</scope>
    <source>
        <strain evidence="2 3">XCP</strain>
    </source>
</reference>
<gene>
    <name evidence="2" type="ORF">DNX69_00825</name>
</gene>
<dbReference type="PANTHER" id="PTHR48207:SF4">
    <property type="entry name" value="BLL6097 PROTEIN"/>
    <property type="match status" value="1"/>
</dbReference>
<dbReference type="Pfam" id="PF02515">
    <property type="entry name" value="CoA_transf_3"/>
    <property type="match status" value="1"/>
</dbReference>
<evidence type="ECO:0000256" key="1">
    <source>
        <dbReference type="ARBA" id="ARBA00022679"/>
    </source>
</evidence>
<dbReference type="RefSeq" id="WP_110784042.1">
    <property type="nucleotide sequence ID" value="NZ_QKQS01000001.1"/>
</dbReference>
<dbReference type="SUPFAM" id="SSF89796">
    <property type="entry name" value="CoA-transferase family III (CaiB/BaiF)"/>
    <property type="match status" value="1"/>
</dbReference>
<evidence type="ECO:0000313" key="3">
    <source>
        <dbReference type="Proteomes" id="UP000248134"/>
    </source>
</evidence>
<dbReference type="Proteomes" id="UP000248134">
    <property type="component" value="Unassembled WGS sequence"/>
</dbReference>
<protein>
    <submittedName>
        <fullName evidence="2">CoA transferase</fullName>
    </submittedName>
</protein>
<organism evidence="2 3">
    <name type="scientific">Rhodopseudomonas palustris</name>
    <dbReference type="NCBI Taxonomy" id="1076"/>
    <lineage>
        <taxon>Bacteria</taxon>
        <taxon>Pseudomonadati</taxon>
        <taxon>Pseudomonadota</taxon>
        <taxon>Alphaproteobacteria</taxon>
        <taxon>Hyphomicrobiales</taxon>
        <taxon>Nitrobacteraceae</taxon>
        <taxon>Rhodopseudomonas</taxon>
    </lineage>
</organism>